<feature type="region of interest" description="Disordered" evidence="1">
    <location>
        <begin position="340"/>
        <end position="363"/>
    </location>
</feature>
<comment type="caution">
    <text evidence="3">The sequence shown here is derived from an EMBL/GenBank/DDBJ whole genome shotgun (WGS) entry which is preliminary data.</text>
</comment>
<gene>
    <name evidence="3" type="ORF">SAMN04488518_112100</name>
</gene>
<keyword evidence="4" id="KW-1185">Reference proteome</keyword>
<accession>A0A1I4DNL5</accession>
<protein>
    <submittedName>
        <fullName evidence="3">Uncharacterized alpha/beta hydrolase domain</fullName>
    </submittedName>
</protein>
<evidence type="ECO:0000259" key="2">
    <source>
        <dbReference type="Pfam" id="PF09994"/>
    </source>
</evidence>
<sequence>MVKNIVVFSDGTGQEGGEGPDTNVHKLFKISENRTKRQVLFYDRGLGTKAHRSRLTRFLGNTTGFGISKNLMECYQFIFENYQAKDKIYLFGFSRGATTVRSLAGFIEMFGILPKSRPELIAKAYKIYQISDGHVRKAKAQEFCEKHHNMWAEIEFIGVWDTVAALGLPWKSLSSAVNKLPGFKHEFHNLTLPAAVKNAYHALSIDDEREVFHPVLWNESTAPNQIMQQTWFAGVHTDVGGGYKDARLSDITFNWMLEHAERNGLRVHEGSRKALVSKMDPDETGTIHNPREGIFEYIYKVKQREWPRVDLNARERGQPHVHPSVFKRVNNPELGYKPWMMDKNPIEEPPIKRTSSAREAETS</sequence>
<feature type="domain" description="T6SS Phospholipase effector Tle1-like catalytic" evidence="2">
    <location>
        <begin position="3"/>
        <end position="258"/>
    </location>
</feature>
<feature type="compositionally biased region" description="Basic and acidic residues" evidence="1">
    <location>
        <begin position="344"/>
        <end position="363"/>
    </location>
</feature>
<organism evidence="3 4">
    <name type="scientific">Pseudovibrio ascidiaceicola</name>
    <dbReference type="NCBI Taxonomy" id="285279"/>
    <lineage>
        <taxon>Bacteria</taxon>
        <taxon>Pseudomonadati</taxon>
        <taxon>Pseudomonadota</taxon>
        <taxon>Alphaproteobacteria</taxon>
        <taxon>Hyphomicrobiales</taxon>
        <taxon>Stappiaceae</taxon>
        <taxon>Pseudovibrio</taxon>
    </lineage>
</organism>
<dbReference type="GO" id="GO:0016787">
    <property type="term" value="F:hydrolase activity"/>
    <property type="evidence" value="ECO:0007669"/>
    <property type="project" value="UniProtKB-KW"/>
</dbReference>
<evidence type="ECO:0000313" key="4">
    <source>
        <dbReference type="Proteomes" id="UP000199598"/>
    </source>
</evidence>
<dbReference type="PANTHER" id="PTHR33840">
    <property type="match status" value="1"/>
</dbReference>
<evidence type="ECO:0000313" key="3">
    <source>
        <dbReference type="EMBL" id="SFK95228.1"/>
    </source>
</evidence>
<proteinExistence type="predicted"/>
<dbReference type="PANTHER" id="PTHR33840:SF1">
    <property type="entry name" value="TLE1 PHOSPHOLIPASE DOMAIN-CONTAINING PROTEIN"/>
    <property type="match status" value="1"/>
</dbReference>
<dbReference type="Pfam" id="PF09994">
    <property type="entry name" value="T6SS_Tle1-like_cat"/>
    <property type="match status" value="1"/>
</dbReference>
<keyword evidence="3" id="KW-0378">Hydrolase</keyword>
<reference evidence="3 4" key="1">
    <citation type="submission" date="2016-10" db="EMBL/GenBank/DDBJ databases">
        <authorList>
            <person name="Varghese N."/>
            <person name="Submissions S."/>
        </authorList>
    </citation>
    <scope>NUCLEOTIDE SEQUENCE [LARGE SCALE GENOMIC DNA]</scope>
    <source>
        <strain evidence="3 4">DSM 16392</strain>
    </source>
</reference>
<dbReference type="RefSeq" id="WP_093522368.1">
    <property type="nucleotide sequence ID" value="NZ_FOSK01000012.1"/>
</dbReference>
<dbReference type="InterPro" id="IPR018712">
    <property type="entry name" value="Tle1-like_cat"/>
</dbReference>
<name>A0A1I4DNL5_9HYPH</name>
<dbReference type="Proteomes" id="UP000199598">
    <property type="component" value="Unassembled WGS sequence"/>
</dbReference>
<evidence type="ECO:0000256" key="1">
    <source>
        <dbReference type="SAM" id="MobiDB-lite"/>
    </source>
</evidence>
<dbReference type="EMBL" id="FOSK01000012">
    <property type="protein sequence ID" value="SFK95228.1"/>
    <property type="molecule type" value="Genomic_DNA"/>
</dbReference>